<dbReference type="GO" id="GO:0051539">
    <property type="term" value="F:4 iron, 4 sulfur cluster binding"/>
    <property type="evidence" value="ECO:0007669"/>
    <property type="project" value="UniProtKB-KW"/>
</dbReference>
<dbReference type="SUPFAM" id="SSF51905">
    <property type="entry name" value="FAD/NAD(P)-binding domain"/>
    <property type="match status" value="1"/>
</dbReference>
<name>A0A2S4RWF3_CITAM</name>
<evidence type="ECO:0000256" key="2">
    <source>
        <dbReference type="ARBA" id="ARBA00022723"/>
    </source>
</evidence>
<dbReference type="AlphaFoldDB" id="A0A2S4RWF3"/>
<dbReference type="GO" id="GO:0016491">
    <property type="term" value="F:oxidoreductase activity"/>
    <property type="evidence" value="ECO:0007669"/>
    <property type="project" value="UniProtKB-KW"/>
</dbReference>
<keyword evidence="3" id="KW-0560">Oxidoreductase</keyword>
<reference evidence="6 7" key="1">
    <citation type="submission" date="2018-01" db="EMBL/GenBank/DDBJ databases">
        <title>Complete genome sequences of 14 Citrobacter spp. isolated from plant in Canada.</title>
        <authorList>
            <person name="Bhandare S.G."/>
            <person name="Colavecchio A."/>
            <person name="Jeukens J."/>
            <person name="Emond-Rheault J.-G."/>
            <person name="Freschi L."/>
            <person name="Hamel J."/>
            <person name="Kukavica-Ibrulj I."/>
            <person name="Levesque R."/>
            <person name="Goodridge L."/>
        </authorList>
    </citation>
    <scope>NUCLEOTIDE SEQUENCE [LARGE SCALE GENOMIC DNA]</scope>
    <source>
        <strain evidence="6 7">S1285</strain>
    </source>
</reference>
<keyword evidence="1" id="KW-0004">4Fe-4S</keyword>
<dbReference type="Pfam" id="PF12831">
    <property type="entry name" value="FAD_oxidored"/>
    <property type="match status" value="1"/>
</dbReference>
<dbReference type="Gene3D" id="3.50.50.60">
    <property type="entry name" value="FAD/NAD(P)-binding domain"/>
    <property type="match status" value="1"/>
</dbReference>
<dbReference type="Proteomes" id="UP000237003">
    <property type="component" value="Unassembled WGS sequence"/>
</dbReference>
<proteinExistence type="predicted"/>
<keyword evidence="4" id="KW-0408">Iron</keyword>
<protein>
    <submittedName>
        <fullName evidence="6">FAD-dependent oxidoreductase</fullName>
    </submittedName>
</protein>
<keyword evidence="2" id="KW-0479">Metal-binding</keyword>
<keyword evidence="5" id="KW-0411">Iron-sulfur</keyword>
<evidence type="ECO:0000256" key="4">
    <source>
        <dbReference type="ARBA" id="ARBA00023004"/>
    </source>
</evidence>
<organism evidence="6 7">
    <name type="scientific">Citrobacter amalonaticus</name>
    <dbReference type="NCBI Taxonomy" id="35703"/>
    <lineage>
        <taxon>Bacteria</taxon>
        <taxon>Pseudomonadati</taxon>
        <taxon>Pseudomonadota</taxon>
        <taxon>Gammaproteobacteria</taxon>
        <taxon>Enterobacterales</taxon>
        <taxon>Enterobacteriaceae</taxon>
        <taxon>Citrobacter</taxon>
    </lineage>
</organism>
<dbReference type="InterPro" id="IPR039650">
    <property type="entry name" value="HdrA-like"/>
</dbReference>
<sequence>MRNWCSRLHRARCWVNVASTRKTSINHHRMGVSLHPQHEEALMQIWHETANELPVTYDVDVLIVGGGPTGVAAATAAARAGEKTLLIERYGFCGGMATAGMSGAICGLFTSGKGPHEQLVHGFAGEFYQHLKHRGAVSDPFPFGETCLVVHEPHTWKEIADDLLADSGAKVLFHTLATDVVMEGNQLRGVIIENKNGRQLITARRFIDATGDGDLCVKAGVPYTCGRNGMVQYPTMVFRMGNVDIARGIGHPVAQLETWVEAAQAQGFYLPRKHIYLLPSPRPGEVMCNVTSILRDDGRPIDATCAEDLTFAEQQGRKQVREYERFLRAWVPGFEKACLNDVAAQIGIRQSRTIEGRYRLTNEDVFQARKSDRKVASSAWCIEAHGQDGIFMFYLDNDWYDIPYDTLVPDSVSNLITAGRTLCAEHEALASARVTAQCFLTGFAAGTAAWLSRRENCAFADINVAELRSIIEYQTY</sequence>
<dbReference type="PANTHER" id="PTHR43498:SF1">
    <property type="entry name" value="COB--COM HETERODISULFIDE REDUCTASE IRON-SULFUR SUBUNIT A"/>
    <property type="match status" value="1"/>
</dbReference>
<dbReference type="EMBL" id="PQLX01000005">
    <property type="protein sequence ID" value="POU64688.1"/>
    <property type="molecule type" value="Genomic_DNA"/>
</dbReference>
<dbReference type="PANTHER" id="PTHR43498">
    <property type="entry name" value="FERREDOXIN:COB-COM HETERODISULFIDE REDUCTASE SUBUNIT A"/>
    <property type="match status" value="1"/>
</dbReference>
<evidence type="ECO:0000256" key="5">
    <source>
        <dbReference type="ARBA" id="ARBA00023014"/>
    </source>
</evidence>
<evidence type="ECO:0000256" key="1">
    <source>
        <dbReference type="ARBA" id="ARBA00022485"/>
    </source>
</evidence>
<evidence type="ECO:0000256" key="3">
    <source>
        <dbReference type="ARBA" id="ARBA00023002"/>
    </source>
</evidence>
<evidence type="ECO:0000313" key="7">
    <source>
        <dbReference type="Proteomes" id="UP000237003"/>
    </source>
</evidence>
<dbReference type="InterPro" id="IPR036188">
    <property type="entry name" value="FAD/NAD-bd_sf"/>
</dbReference>
<accession>A0A2S4RWF3</accession>
<dbReference type="OrthoDB" id="9777740at2"/>
<comment type="caution">
    <text evidence="6">The sequence shown here is derived from an EMBL/GenBank/DDBJ whole genome shotgun (WGS) entry which is preliminary data.</text>
</comment>
<dbReference type="GO" id="GO:0046872">
    <property type="term" value="F:metal ion binding"/>
    <property type="evidence" value="ECO:0007669"/>
    <property type="project" value="UniProtKB-KW"/>
</dbReference>
<gene>
    <name evidence="6" type="ORF">C3430_16085</name>
</gene>
<evidence type="ECO:0000313" key="6">
    <source>
        <dbReference type="EMBL" id="POU64688.1"/>
    </source>
</evidence>